<evidence type="ECO:0000256" key="5">
    <source>
        <dbReference type="ARBA" id="ARBA00023136"/>
    </source>
</evidence>
<keyword evidence="3 6" id="KW-0812">Transmembrane</keyword>
<keyword evidence="2" id="KW-0813">Transport</keyword>
<evidence type="ECO:0000256" key="1">
    <source>
        <dbReference type="ARBA" id="ARBA00004141"/>
    </source>
</evidence>
<feature type="non-terminal residue" evidence="7">
    <location>
        <position position="473"/>
    </location>
</feature>
<feature type="transmembrane region" description="Helical" evidence="6">
    <location>
        <begin position="169"/>
        <end position="188"/>
    </location>
</feature>
<comment type="subcellular location">
    <subcellularLocation>
        <location evidence="1">Membrane</location>
        <topology evidence="1">Multi-pass membrane protein</topology>
    </subcellularLocation>
</comment>
<dbReference type="PIRSF" id="PIRSF006060">
    <property type="entry name" value="AA_transporter"/>
    <property type="match status" value="1"/>
</dbReference>
<evidence type="ECO:0000313" key="8">
    <source>
        <dbReference type="Proteomes" id="UP000437736"/>
    </source>
</evidence>
<dbReference type="PANTHER" id="PTHR45649:SF26">
    <property type="entry name" value="OS04G0435100 PROTEIN"/>
    <property type="match status" value="1"/>
</dbReference>
<accession>A0ABW9QXS6</accession>
<dbReference type="EMBL" id="WJHE01000904">
    <property type="protein sequence ID" value="MST34228.1"/>
    <property type="molecule type" value="Genomic_DNA"/>
</dbReference>
<feature type="transmembrane region" description="Helical" evidence="6">
    <location>
        <begin position="6"/>
        <end position="24"/>
    </location>
</feature>
<comment type="caution">
    <text evidence="7">The sequence shown here is derived from an EMBL/GenBank/DDBJ whole genome shotgun (WGS) entry which is preliminary data.</text>
</comment>
<keyword evidence="5 6" id="KW-0472">Membrane</keyword>
<evidence type="ECO:0000256" key="3">
    <source>
        <dbReference type="ARBA" id="ARBA00022692"/>
    </source>
</evidence>
<name>A0ABW9QXS6_9ACTN</name>
<sequence>AYIWTIPVVVVGQLLVSLVFAELGSSYPLAGALYQWSKRLLGPGYGWWVGWFYAWALIITVASVDTGITSYFIDLVNSLFGTDFNAAGPNVILLCTVGLIVLQTLVNVVGVRFTGLIARYGVWVEVLGTFGVVIMLAIAGFHHGFGYLFTTQGVTSARTNPFGVSFSGWFPEAALIAVLANVYIFYGFESAGDIAEEVVDARRRVPRAMVLTMVVGGITSFVLVAGLILASPDGIGAAVKDGVTGIIHANVGSPAVDDITLALICLAFFSCGTSVQAAGARVLFSYSRDEQLPASRTLRAVSPRFKTPVVALLVVGVLPILFALLTRYTPSKPVHIWFVTYPAHVNALFILVSFATSGIYLSFQMVVFAALVARIRGWRPTGFDLGAWAYPVYIVGMVYGVGMLINIIYPSALTSARAALFNYGWMTLAIMVVIAAIGAVYFLLARPHRRSSAAVGGTGAPPTVGAGAGVAGD</sequence>
<feature type="transmembrane region" description="Helical" evidence="6">
    <location>
        <begin position="345"/>
        <end position="373"/>
    </location>
</feature>
<dbReference type="Gene3D" id="1.20.1740.10">
    <property type="entry name" value="Amino acid/polyamine transporter I"/>
    <property type="match status" value="1"/>
</dbReference>
<reference evidence="7 8" key="1">
    <citation type="submission" date="2019-11" db="EMBL/GenBank/DDBJ databases">
        <title>Acidiferrimicrobium australis gen. nov., sp. nov., an acidophilic and obligately heterotrophic, member of the Actinobacteria that catalyses dissimilatory oxido- reduction of iron isolated from metal-rich acidic water in Chile.</title>
        <authorList>
            <person name="Gonzalez D."/>
            <person name="Huber K."/>
            <person name="Hedrich S."/>
            <person name="Rojas-Villalobos C."/>
            <person name="Quatrini R."/>
            <person name="Dinamarca M.A."/>
            <person name="Schwarz A."/>
            <person name="Canales C."/>
            <person name="Nancucheo I."/>
        </authorList>
    </citation>
    <scope>NUCLEOTIDE SEQUENCE [LARGE SCALE GENOMIC DNA]</scope>
    <source>
        <strain evidence="7 8">USS-CCA1</strain>
    </source>
</reference>
<evidence type="ECO:0000313" key="7">
    <source>
        <dbReference type="EMBL" id="MST34228.1"/>
    </source>
</evidence>
<feature type="transmembrane region" description="Helical" evidence="6">
    <location>
        <begin position="91"/>
        <end position="110"/>
    </location>
</feature>
<protein>
    <submittedName>
        <fullName evidence="7">Amino acid permease</fullName>
    </submittedName>
</protein>
<feature type="transmembrane region" description="Helical" evidence="6">
    <location>
        <begin position="305"/>
        <end position="325"/>
    </location>
</feature>
<evidence type="ECO:0000256" key="6">
    <source>
        <dbReference type="SAM" id="Phobius"/>
    </source>
</evidence>
<organism evidence="7 8">
    <name type="scientific">Acidiferrimicrobium australe</name>
    <dbReference type="NCBI Taxonomy" id="2664430"/>
    <lineage>
        <taxon>Bacteria</taxon>
        <taxon>Bacillati</taxon>
        <taxon>Actinomycetota</taxon>
        <taxon>Acidimicrobiia</taxon>
        <taxon>Acidimicrobiales</taxon>
        <taxon>Acidimicrobiaceae</taxon>
        <taxon>Acidiferrimicrobium</taxon>
    </lineage>
</organism>
<feature type="transmembrane region" description="Helical" evidence="6">
    <location>
        <begin position="385"/>
        <end position="409"/>
    </location>
</feature>
<feature type="transmembrane region" description="Helical" evidence="6">
    <location>
        <begin position="45"/>
        <end position="71"/>
    </location>
</feature>
<dbReference type="PANTHER" id="PTHR45649">
    <property type="entry name" value="AMINO-ACID PERMEASE BAT1"/>
    <property type="match status" value="1"/>
</dbReference>
<gene>
    <name evidence="7" type="ORF">GHK86_16050</name>
</gene>
<keyword evidence="4 6" id="KW-1133">Transmembrane helix</keyword>
<dbReference type="Pfam" id="PF13520">
    <property type="entry name" value="AA_permease_2"/>
    <property type="match status" value="1"/>
</dbReference>
<dbReference type="Proteomes" id="UP000437736">
    <property type="component" value="Unassembled WGS sequence"/>
</dbReference>
<feature type="non-terminal residue" evidence="7">
    <location>
        <position position="1"/>
    </location>
</feature>
<feature type="transmembrane region" description="Helical" evidence="6">
    <location>
        <begin position="259"/>
        <end position="284"/>
    </location>
</feature>
<feature type="transmembrane region" description="Helical" evidence="6">
    <location>
        <begin position="122"/>
        <end position="149"/>
    </location>
</feature>
<dbReference type="InterPro" id="IPR002293">
    <property type="entry name" value="AA/rel_permease1"/>
</dbReference>
<keyword evidence="8" id="KW-1185">Reference proteome</keyword>
<evidence type="ECO:0000256" key="4">
    <source>
        <dbReference type="ARBA" id="ARBA00022989"/>
    </source>
</evidence>
<feature type="transmembrane region" description="Helical" evidence="6">
    <location>
        <begin position="208"/>
        <end position="230"/>
    </location>
</feature>
<evidence type="ECO:0000256" key="2">
    <source>
        <dbReference type="ARBA" id="ARBA00022448"/>
    </source>
</evidence>
<proteinExistence type="predicted"/>
<feature type="transmembrane region" description="Helical" evidence="6">
    <location>
        <begin position="421"/>
        <end position="444"/>
    </location>
</feature>